<dbReference type="STRING" id="870242.cpu_11270"/>
<comment type="caution">
    <text evidence="1">The sequence shown here is derived from an EMBL/GenBank/DDBJ whole genome shotgun (WGS) entry which is preliminary data.</text>
</comment>
<name>A0A1L8CUP0_9THEO</name>
<keyword evidence="2" id="KW-1185">Reference proteome</keyword>
<reference evidence="2" key="1">
    <citation type="submission" date="2016-12" db="EMBL/GenBank/DDBJ databases">
        <title>Draft Genome Sequences od Carboxydothermus pertinax and islandicus, Hydrogenogenic Carboxydotrophic Bacteria.</title>
        <authorList>
            <person name="Fukuyama Y."/>
            <person name="Ohmae K."/>
            <person name="Yoneda Y."/>
            <person name="Yoshida T."/>
            <person name="Sako Y."/>
        </authorList>
    </citation>
    <scope>NUCLEOTIDE SEQUENCE [LARGE SCALE GENOMIC DNA]</scope>
    <source>
        <strain evidence="2">Ug1</strain>
    </source>
</reference>
<evidence type="ECO:0000313" key="1">
    <source>
        <dbReference type="EMBL" id="GAV22617.1"/>
    </source>
</evidence>
<dbReference type="RefSeq" id="WP_200800646.1">
    <property type="nucleotide sequence ID" value="NZ_BDJK01000016.1"/>
</dbReference>
<protein>
    <submittedName>
        <fullName evidence="1">Uncharacterized protein</fullName>
    </submittedName>
</protein>
<evidence type="ECO:0000313" key="2">
    <source>
        <dbReference type="Proteomes" id="UP000187485"/>
    </source>
</evidence>
<dbReference type="Proteomes" id="UP000187485">
    <property type="component" value="Unassembled WGS sequence"/>
</dbReference>
<proteinExistence type="predicted"/>
<dbReference type="AlphaFoldDB" id="A0A1L8CUP0"/>
<sequence length="57" mass="6264">MDEKIKIEVEKVAKDGKIPCKVALELADRLNVPPKKIGDVANELKIKIAACQLGCFK</sequence>
<accession>A0A1L8CUP0</accession>
<dbReference type="EMBL" id="BDJK01000016">
    <property type="protein sequence ID" value="GAV22617.1"/>
    <property type="molecule type" value="Genomic_DNA"/>
</dbReference>
<gene>
    <name evidence="1" type="ORF">cpu_11270</name>
</gene>
<organism evidence="1 2">
    <name type="scientific">Carboxydothermus pertinax</name>
    <dbReference type="NCBI Taxonomy" id="870242"/>
    <lineage>
        <taxon>Bacteria</taxon>
        <taxon>Bacillati</taxon>
        <taxon>Bacillota</taxon>
        <taxon>Clostridia</taxon>
        <taxon>Thermoanaerobacterales</taxon>
        <taxon>Thermoanaerobacteraceae</taxon>
        <taxon>Carboxydothermus</taxon>
    </lineage>
</organism>